<keyword evidence="3" id="KW-0969">Cilium</keyword>
<evidence type="ECO:0000259" key="2">
    <source>
        <dbReference type="Pfam" id="PF02120"/>
    </source>
</evidence>
<gene>
    <name evidence="3" type="ORF">EKG38_10575</name>
</gene>
<evidence type="ECO:0000313" key="4">
    <source>
        <dbReference type="Proteomes" id="UP000267448"/>
    </source>
</evidence>
<feature type="domain" description="Flagellar hook-length control protein-like C-terminal" evidence="2">
    <location>
        <begin position="288"/>
        <end position="370"/>
    </location>
</feature>
<feature type="region of interest" description="Disordered" evidence="1">
    <location>
        <begin position="57"/>
        <end position="111"/>
    </location>
</feature>
<dbReference type="PANTHER" id="PTHR37533:SF2">
    <property type="entry name" value="FLAGELLAR HOOK-LENGTH CONTROL PROTEIN"/>
    <property type="match status" value="1"/>
</dbReference>
<comment type="caution">
    <text evidence="3">The sequence shown here is derived from an EMBL/GenBank/DDBJ whole genome shotgun (WGS) entry which is preliminary data.</text>
</comment>
<protein>
    <submittedName>
        <fullName evidence="3">Flagellar hook-length control protein FliK</fullName>
    </submittedName>
</protein>
<feature type="compositionally biased region" description="Low complexity" evidence="1">
    <location>
        <begin position="77"/>
        <end position="88"/>
    </location>
</feature>
<dbReference type="Proteomes" id="UP000267448">
    <property type="component" value="Unassembled WGS sequence"/>
</dbReference>
<dbReference type="InterPro" id="IPR038610">
    <property type="entry name" value="FliK-like_C_sf"/>
</dbReference>
<feature type="compositionally biased region" description="Basic and acidic residues" evidence="1">
    <location>
        <begin position="369"/>
        <end position="381"/>
    </location>
</feature>
<accession>A0A431WVF9</accession>
<organism evidence="3 4">
    <name type="scientific">Shewanella canadensis</name>
    <dbReference type="NCBI Taxonomy" id="271096"/>
    <lineage>
        <taxon>Bacteria</taxon>
        <taxon>Pseudomonadati</taxon>
        <taxon>Pseudomonadota</taxon>
        <taxon>Gammaproteobacteria</taxon>
        <taxon>Alteromonadales</taxon>
        <taxon>Shewanellaceae</taxon>
        <taxon>Shewanella</taxon>
    </lineage>
</organism>
<dbReference type="OrthoDB" id="1792985at2"/>
<name>A0A431WVF9_9GAMM</name>
<dbReference type="EMBL" id="RXNU01000004">
    <property type="protein sequence ID" value="RTR39385.1"/>
    <property type="molecule type" value="Genomic_DNA"/>
</dbReference>
<dbReference type="Gene3D" id="3.30.750.140">
    <property type="match status" value="1"/>
</dbReference>
<feature type="compositionally biased region" description="Polar residues" evidence="1">
    <location>
        <begin position="57"/>
        <end position="75"/>
    </location>
</feature>
<dbReference type="InterPro" id="IPR021136">
    <property type="entry name" value="Flagellar_hook_control-like_C"/>
</dbReference>
<keyword evidence="3" id="KW-0282">Flagellum</keyword>
<dbReference type="CDD" id="cd17470">
    <property type="entry name" value="T3SS_Flik_C"/>
    <property type="match status" value="1"/>
</dbReference>
<dbReference type="AlphaFoldDB" id="A0A431WVF9"/>
<proteinExistence type="predicted"/>
<dbReference type="PANTHER" id="PTHR37533">
    <property type="entry name" value="FLAGELLAR HOOK-LENGTH CONTROL PROTEIN"/>
    <property type="match status" value="1"/>
</dbReference>
<keyword evidence="4" id="KW-1185">Reference proteome</keyword>
<dbReference type="Pfam" id="PF02120">
    <property type="entry name" value="Flg_hook"/>
    <property type="match status" value="1"/>
</dbReference>
<reference evidence="3 4" key="1">
    <citation type="submission" date="2018-12" db="EMBL/GenBank/DDBJ databases">
        <authorList>
            <person name="Yu L."/>
        </authorList>
    </citation>
    <scope>NUCLEOTIDE SEQUENCE [LARGE SCALE GENOMIC DNA]</scope>
    <source>
        <strain evidence="3 4">HAW-EB2</strain>
    </source>
</reference>
<evidence type="ECO:0000256" key="1">
    <source>
        <dbReference type="SAM" id="MobiDB-lite"/>
    </source>
</evidence>
<evidence type="ECO:0000313" key="3">
    <source>
        <dbReference type="EMBL" id="RTR39385.1"/>
    </source>
</evidence>
<feature type="region of interest" description="Disordered" evidence="1">
    <location>
        <begin position="358"/>
        <end position="385"/>
    </location>
</feature>
<dbReference type="InterPro" id="IPR052563">
    <property type="entry name" value="FliK"/>
</dbReference>
<sequence>MMSLLMAKTGLSKEELQALPAEKLTELAALAKAGATNFQQVLDDNITVASNQASLTNPGSVQGAGNVQGAASGNPASEGGSSDRNSSSFATGTNGLGQAGISQAGPESKGNQAVKVDPLTALNGSDQSSVPKEGELKQSGVNLGDTKFVEIKSVEAKLAETKPIETKTTEAKSNDAKLSNILGEKSTLEVDKNLQVNNKSAGLAPEAVAQQLKGAELSVQLTPIKAAMELSPAQSEPVAEIKIFQTTVPTPPASRGEVPQFQLSLRQNNEQQNTMQEMIQRFSPVMKQQLMTMVSQGVQHAEIRLDPAELGQMMVRIQVQGDQTQVQFQVTQHQTRDLIEQAIPRLRDLLSEQGMQLTDSHVSQGDTGQGERGEHGSDENLGRYGNDMDEIAAEESLLSINQTTSYSSGIDYYA</sequence>
<keyword evidence="3" id="KW-0966">Cell projection</keyword>